<dbReference type="AlphaFoldDB" id="A0A3B7MLF4"/>
<keyword evidence="2" id="KW-0378">Hydrolase</keyword>
<dbReference type="InterPro" id="IPR050884">
    <property type="entry name" value="CNP_phosphodiesterase-III"/>
</dbReference>
<reference evidence="6 7" key="1">
    <citation type="submission" date="2018-09" db="EMBL/GenBank/DDBJ databases">
        <title>Genome sequencing of strain 6GH32-13.</title>
        <authorList>
            <person name="Weon H.-Y."/>
            <person name="Heo J."/>
            <person name="Kwon S.-W."/>
        </authorList>
    </citation>
    <scope>NUCLEOTIDE SEQUENCE [LARGE SCALE GENOMIC DNA]</scope>
    <source>
        <strain evidence="6 7">5GH32-13</strain>
    </source>
</reference>
<dbReference type="EMBL" id="CP032157">
    <property type="protein sequence ID" value="AXY75324.1"/>
    <property type="molecule type" value="Genomic_DNA"/>
</dbReference>
<dbReference type="PANTHER" id="PTHR42988:SF2">
    <property type="entry name" value="CYCLIC NUCLEOTIDE PHOSPHODIESTERASE CBUA0032-RELATED"/>
    <property type="match status" value="1"/>
</dbReference>
<evidence type="ECO:0000256" key="2">
    <source>
        <dbReference type="ARBA" id="ARBA00022801"/>
    </source>
</evidence>
<protein>
    <submittedName>
        <fullName evidence="6">Alkaline phosphatase</fullName>
    </submittedName>
</protein>
<dbReference type="Pfam" id="PF00149">
    <property type="entry name" value="Metallophos"/>
    <property type="match status" value="1"/>
</dbReference>
<dbReference type="InterPro" id="IPR006311">
    <property type="entry name" value="TAT_signal"/>
</dbReference>
<dbReference type="PANTHER" id="PTHR42988">
    <property type="entry name" value="PHOSPHOHYDROLASE"/>
    <property type="match status" value="1"/>
</dbReference>
<keyword evidence="7" id="KW-1185">Reference proteome</keyword>
<dbReference type="InterPro" id="IPR004843">
    <property type="entry name" value="Calcineurin-like_PHP"/>
</dbReference>
<comment type="similarity">
    <text evidence="4">Belongs to the cyclic nucleotide phosphodiesterase class-III family.</text>
</comment>
<evidence type="ECO:0000313" key="7">
    <source>
        <dbReference type="Proteomes" id="UP000263900"/>
    </source>
</evidence>
<gene>
    <name evidence="6" type="ORF">D3H65_15625</name>
</gene>
<dbReference type="Gene3D" id="3.60.21.10">
    <property type="match status" value="1"/>
</dbReference>
<evidence type="ECO:0000313" key="6">
    <source>
        <dbReference type="EMBL" id="AXY75324.1"/>
    </source>
</evidence>
<name>A0A3B7MLF4_9BACT</name>
<accession>A0A3B7MLF4</accession>
<evidence type="ECO:0000256" key="3">
    <source>
        <dbReference type="ARBA" id="ARBA00023004"/>
    </source>
</evidence>
<sequence>MRSQSVKKTGRFSRRDFIATTATAAMALAIPARALSSLKGMARPVKVGVITDLHQDIMHDGITRMRAFVQHMRQVRPDAILQMGDFAVPGDKNKEVIDLFNQAHRNRLHVIGNHDTDAGFTKAQCISTWGMSNRYYTQKVDDITFIVLDGNDTGSPSYTSGYPAYINEEQQVWLQERLREIKGPIIVVSHQPLAGPVAVDNAEVIQDILSTAADKILVALNGHTHIDAQYEVKDINYVHLNSASYFWIGGKFSHDSYAKEIIQAHPLIASTCPYQDPLFTTMTIDPLRSLITFEGRQSTWVGKSPMDLGYDGPYKLETVTPSISGRKILKRGKEA</sequence>
<dbReference type="KEGG" id="pseg:D3H65_15625"/>
<keyword evidence="3" id="KW-0408">Iron</keyword>
<dbReference type="Proteomes" id="UP000263900">
    <property type="component" value="Chromosome"/>
</dbReference>
<dbReference type="PROSITE" id="PS51318">
    <property type="entry name" value="TAT"/>
    <property type="match status" value="1"/>
</dbReference>
<dbReference type="SUPFAM" id="SSF56300">
    <property type="entry name" value="Metallo-dependent phosphatases"/>
    <property type="match status" value="1"/>
</dbReference>
<dbReference type="GO" id="GO:0016787">
    <property type="term" value="F:hydrolase activity"/>
    <property type="evidence" value="ECO:0007669"/>
    <property type="project" value="UniProtKB-KW"/>
</dbReference>
<dbReference type="OrthoDB" id="9816081at2"/>
<keyword evidence="1" id="KW-0479">Metal-binding</keyword>
<evidence type="ECO:0000256" key="4">
    <source>
        <dbReference type="ARBA" id="ARBA00025742"/>
    </source>
</evidence>
<dbReference type="InterPro" id="IPR029052">
    <property type="entry name" value="Metallo-depent_PP-like"/>
</dbReference>
<dbReference type="GO" id="GO:0046872">
    <property type="term" value="F:metal ion binding"/>
    <property type="evidence" value="ECO:0007669"/>
    <property type="project" value="UniProtKB-KW"/>
</dbReference>
<proteinExistence type="inferred from homology"/>
<evidence type="ECO:0000259" key="5">
    <source>
        <dbReference type="Pfam" id="PF00149"/>
    </source>
</evidence>
<dbReference type="RefSeq" id="WP_119051205.1">
    <property type="nucleotide sequence ID" value="NZ_CP032157.1"/>
</dbReference>
<organism evidence="6 7">
    <name type="scientific">Paraflavitalea soli</name>
    <dbReference type="NCBI Taxonomy" id="2315862"/>
    <lineage>
        <taxon>Bacteria</taxon>
        <taxon>Pseudomonadati</taxon>
        <taxon>Bacteroidota</taxon>
        <taxon>Chitinophagia</taxon>
        <taxon>Chitinophagales</taxon>
        <taxon>Chitinophagaceae</taxon>
        <taxon>Paraflavitalea</taxon>
    </lineage>
</organism>
<feature type="domain" description="Calcineurin-like phosphoesterase" evidence="5">
    <location>
        <begin position="46"/>
        <end position="226"/>
    </location>
</feature>
<evidence type="ECO:0000256" key="1">
    <source>
        <dbReference type="ARBA" id="ARBA00022723"/>
    </source>
</evidence>